<evidence type="ECO:0000256" key="1">
    <source>
        <dbReference type="ARBA" id="ARBA00004323"/>
    </source>
</evidence>
<dbReference type="InterPro" id="IPR050943">
    <property type="entry name" value="Glycosyltr_29_Sialyltrsf"/>
</dbReference>
<feature type="region of interest" description="Disordered" evidence="11">
    <location>
        <begin position="278"/>
        <end position="355"/>
    </location>
</feature>
<accession>A0AAE0EVR0</accession>
<evidence type="ECO:0000256" key="4">
    <source>
        <dbReference type="ARBA" id="ARBA00022679"/>
    </source>
</evidence>
<dbReference type="PANTHER" id="PTHR11987:SF53">
    <property type="entry name" value="ALPHA-2,8-SIALYLTRANSFERASE 8F-LIKE"/>
    <property type="match status" value="1"/>
</dbReference>
<evidence type="ECO:0000256" key="7">
    <source>
        <dbReference type="ARBA" id="ARBA00022989"/>
    </source>
</evidence>
<keyword evidence="5" id="KW-0812">Transmembrane</keyword>
<keyword evidence="13" id="KW-1185">Reference proteome</keyword>
<dbReference type="Pfam" id="PF00777">
    <property type="entry name" value="Glyco_transf_29"/>
    <property type="match status" value="1"/>
</dbReference>
<keyword evidence="7" id="KW-1133">Transmembrane helix</keyword>
<keyword evidence="9" id="KW-0472">Membrane</keyword>
<evidence type="ECO:0000256" key="3">
    <source>
        <dbReference type="ARBA" id="ARBA00022676"/>
    </source>
</evidence>
<evidence type="ECO:0000256" key="5">
    <source>
        <dbReference type="ARBA" id="ARBA00022692"/>
    </source>
</evidence>
<evidence type="ECO:0000313" key="12">
    <source>
        <dbReference type="EMBL" id="KAK3240670.1"/>
    </source>
</evidence>
<sequence length="388" mass="42063">MPLPGTLAGNLDVQASVDSRGKLLRGNVKVRWKSRYCAVVGNSGNLLLGSPLGGLIDAHDVVLRMNTAPLITERTGNKTTFRLLNKAAAIAYAGKTNRPGPRTCRQTGCPLSANETLVLARGDKLVKEGLSQRFRSLELNLSAPAFPPGVGVAFLRSRVLAWTKQTLSATKRLQKCQTMTAARAMREDIPKGKTPSIGLLAMLMGYSICKKVRLFGFGLDGLHDYQYFRMRIDPNVKDHDFQQEIDFLRVLSHGRRLRLCSNSSVAYALCSVPGHRLQPDSADAPTQSESNLEAGGDLLSSADASGSGRKGQKTESRDWAQGGQHASSKPSREGQLMRIGGKRNFSGGALGRESGKGLKFSMRTEVSARTELGGKGECEKVTKFKMRT</sequence>
<comment type="subcellular location">
    <subcellularLocation>
        <location evidence="1">Golgi apparatus membrane</location>
        <topology evidence="1">Single-pass type II membrane protein</topology>
    </subcellularLocation>
</comment>
<evidence type="ECO:0000256" key="10">
    <source>
        <dbReference type="ARBA" id="ARBA00023180"/>
    </source>
</evidence>
<dbReference type="AlphaFoldDB" id="A0AAE0EVR0"/>
<dbReference type="GO" id="GO:0009311">
    <property type="term" value="P:oligosaccharide metabolic process"/>
    <property type="evidence" value="ECO:0007669"/>
    <property type="project" value="TreeGrafter"/>
</dbReference>
<evidence type="ECO:0000256" key="6">
    <source>
        <dbReference type="ARBA" id="ARBA00022968"/>
    </source>
</evidence>
<name>A0AAE0EVR0_9CHLO</name>
<comment type="caution">
    <text evidence="12">The sequence shown here is derived from an EMBL/GenBank/DDBJ whole genome shotgun (WGS) entry which is preliminary data.</text>
</comment>
<dbReference type="GO" id="GO:0000139">
    <property type="term" value="C:Golgi membrane"/>
    <property type="evidence" value="ECO:0007669"/>
    <property type="project" value="UniProtKB-SubCell"/>
</dbReference>
<keyword evidence="6" id="KW-0735">Signal-anchor</keyword>
<keyword evidence="8" id="KW-0333">Golgi apparatus</keyword>
<dbReference type="PANTHER" id="PTHR11987">
    <property type="entry name" value="ALPHA-2,8-SIALYLTRANSFERASE"/>
    <property type="match status" value="1"/>
</dbReference>
<dbReference type="GO" id="GO:0006491">
    <property type="term" value="P:N-glycan processing"/>
    <property type="evidence" value="ECO:0007669"/>
    <property type="project" value="TreeGrafter"/>
</dbReference>
<dbReference type="GO" id="GO:0003828">
    <property type="term" value="F:alpha-N-acetylneuraminate alpha-2,8-sialyltransferase activity"/>
    <property type="evidence" value="ECO:0007669"/>
    <property type="project" value="TreeGrafter"/>
</dbReference>
<dbReference type="InterPro" id="IPR001675">
    <property type="entry name" value="Glyco_trans_29"/>
</dbReference>
<dbReference type="Proteomes" id="UP001190700">
    <property type="component" value="Unassembled WGS sequence"/>
</dbReference>
<evidence type="ECO:0000256" key="2">
    <source>
        <dbReference type="ARBA" id="ARBA00006003"/>
    </source>
</evidence>
<evidence type="ECO:0000256" key="11">
    <source>
        <dbReference type="SAM" id="MobiDB-lite"/>
    </source>
</evidence>
<dbReference type="EMBL" id="LGRX02033578">
    <property type="protein sequence ID" value="KAK3240670.1"/>
    <property type="molecule type" value="Genomic_DNA"/>
</dbReference>
<gene>
    <name evidence="12" type="ORF">CYMTET_49504</name>
</gene>
<keyword evidence="3" id="KW-0328">Glycosyltransferase</keyword>
<keyword evidence="4" id="KW-0808">Transferase</keyword>
<dbReference type="Gene3D" id="3.90.1480.20">
    <property type="entry name" value="Glycosyl transferase family 29"/>
    <property type="match status" value="1"/>
</dbReference>
<evidence type="ECO:0000313" key="13">
    <source>
        <dbReference type="Proteomes" id="UP001190700"/>
    </source>
</evidence>
<proteinExistence type="inferred from homology"/>
<organism evidence="12 13">
    <name type="scientific">Cymbomonas tetramitiformis</name>
    <dbReference type="NCBI Taxonomy" id="36881"/>
    <lineage>
        <taxon>Eukaryota</taxon>
        <taxon>Viridiplantae</taxon>
        <taxon>Chlorophyta</taxon>
        <taxon>Pyramimonadophyceae</taxon>
        <taxon>Pyramimonadales</taxon>
        <taxon>Pyramimonadaceae</taxon>
        <taxon>Cymbomonas</taxon>
    </lineage>
</organism>
<evidence type="ECO:0000256" key="9">
    <source>
        <dbReference type="ARBA" id="ARBA00023136"/>
    </source>
</evidence>
<protein>
    <submittedName>
        <fullName evidence="12">Uncharacterized protein</fullName>
    </submittedName>
</protein>
<keyword evidence="10" id="KW-0325">Glycoprotein</keyword>
<dbReference type="InterPro" id="IPR038578">
    <property type="entry name" value="GT29-like_sf"/>
</dbReference>
<evidence type="ECO:0000256" key="8">
    <source>
        <dbReference type="ARBA" id="ARBA00023034"/>
    </source>
</evidence>
<comment type="similarity">
    <text evidence="2">Belongs to the glycosyltransferase 29 family.</text>
</comment>
<reference evidence="12 13" key="1">
    <citation type="journal article" date="2015" name="Genome Biol. Evol.">
        <title>Comparative Genomics of a Bacterivorous Green Alga Reveals Evolutionary Causalities and Consequences of Phago-Mixotrophic Mode of Nutrition.</title>
        <authorList>
            <person name="Burns J.A."/>
            <person name="Paasch A."/>
            <person name="Narechania A."/>
            <person name="Kim E."/>
        </authorList>
    </citation>
    <scope>NUCLEOTIDE SEQUENCE [LARGE SCALE GENOMIC DNA]</scope>
    <source>
        <strain evidence="12 13">PLY_AMNH</strain>
    </source>
</reference>